<dbReference type="OrthoDB" id="3365801at2759"/>
<dbReference type="AlphaFoldDB" id="A0A9W7IP43"/>
<dbReference type="CDD" id="cd16454">
    <property type="entry name" value="RING-H2_PA-TM-RING"/>
    <property type="match status" value="1"/>
</dbReference>
<dbReference type="GO" id="GO:0016567">
    <property type="term" value="P:protein ubiquitination"/>
    <property type="evidence" value="ECO:0007669"/>
    <property type="project" value="TreeGrafter"/>
</dbReference>
<proteinExistence type="predicted"/>
<dbReference type="GO" id="GO:0061630">
    <property type="term" value="F:ubiquitin protein ligase activity"/>
    <property type="evidence" value="ECO:0007669"/>
    <property type="project" value="UniProtKB-EC"/>
</dbReference>
<dbReference type="InterPro" id="IPR001841">
    <property type="entry name" value="Znf_RING"/>
</dbReference>
<evidence type="ECO:0000256" key="6">
    <source>
        <dbReference type="PROSITE-ProRule" id="PRU00175"/>
    </source>
</evidence>
<keyword evidence="9" id="KW-1185">Reference proteome</keyword>
<dbReference type="EMBL" id="BSYR01000035">
    <property type="protein sequence ID" value="GMI99690.1"/>
    <property type="molecule type" value="Genomic_DNA"/>
</dbReference>
<dbReference type="SUPFAM" id="SSF57850">
    <property type="entry name" value="RING/U-box"/>
    <property type="match status" value="1"/>
</dbReference>
<keyword evidence="3" id="KW-0479">Metal-binding</keyword>
<dbReference type="GO" id="GO:0005737">
    <property type="term" value="C:cytoplasm"/>
    <property type="evidence" value="ECO:0007669"/>
    <property type="project" value="TreeGrafter"/>
</dbReference>
<evidence type="ECO:0000313" key="8">
    <source>
        <dbReference type="EMBL" id="GMI99690.1"/>
    </source>
</evidence>
<dbReference type="PROSITE" id="PS50089">
    <property type="entry name" value="ZF_RING_2"/>
    <property type="match status" value="1"/>
</dbReference>
<evidence type="ECO:0000313" key="9">
    <source>
        <dbReference type="Proteomes" id="UP001165190"/>
    </source>
</evidence>
<reference evidence="8" key="1">
    <citation type="submission" date="2023-05" db="EMBL/GenBank/DDBJ databases">
        <title>Genome and transcriptome analyses reveal genes involved in the formation of fine ridges on petal epidermal cells in Hibiscus trionum.</title>
        <authorList>
            <person name="Koshimizu S."/>
            <person name="Masuda S."/>
            <person name="Ishii T."/>
            <person name="Shirasu K."/>
            <person name="Hoshino A."/>
            <person name="Arita M."/>
        </authorList>
    </citation>
    <scope>NUCLEOTIDE SEQUENCE</scope>
    <source>
        <strain evidence="8">Hamamatsu line</strain>
    </source>
</reference>
<feature type="domain" description="RING-type" evidence="7">
    <location>
        <begin position="175"/>
        <end position="216"/>
    </location>
</feature>
<evidence type="ECO:0000259" key="7">
    <source>
        <dbReference type="PROSITE" id="PS50089"/>
    </source>
</evidence>
<evidence type="ECO:0000256" key="4">
    <source>
        <dbReference type="ARBA" id="ARBA00022771"/>
    </source>
</evidence>
<evidence type="ECO:0000256" key="3">
    <source>
        <dbReference type="ARBA" id="ARBA00022723"/>
    </source>
</evidence>
<evidence type="ECO:0000256" key="2">
    <source>
        <dbReference type="ARBA" id="ARBA00012483"/>
    </source>
</evidence>
<accession>A0A9W7IP43</accession>
<dbReference type="InterPro" id="IPR013083">
    <property type="entry name" value="Znf_RING/FYVE/PHD"/>
</dbReference>
<dbReference type="SMART" id="SM00184">
    <property type="entry name" value="RING"/>
    <property type="match status" value="1"/>
</dbReference>
<gene>
    <name evidence="8" type="ORF">HRI_003638300</name>
</gene>
<protein>
    <recommendedName>
        <fullName evidence="2">RING-type E3 ubiquitin transferase</fullName>
        <ecNumber evidence="2">2.3.2.27</ecNumber>
    </recommendedName>
</protein>
<dbReference type="Pfam" id="PF13639">
    <property type="entry name" value="zf-RING_2"/>
    <property type="match status" value="1"/>
</dbReference>
<dbReference type="Gene3D" id="3.30.40.10">
    <property type="entry name" value="Zinc/RING finger domain, C3HC4 (zinc finger)"/>
    <property type="match status" value="1"/>
</dbReference>
<keyword evidence="4 6" id="KW-0863">Zinc-finger</keyword>
<evidence type="ECO:0000256" key="1">
    <source>
        <dbReference type="ARBA" id="ARBA00000900"/>
    </source>
</evidence>
<evidence type="ECO:0000256" key="5">
    <source>
        <dbReference type="ARBA" id="ARBA00022833"/>
    </source>
</evidence>
<sequence length="222" mass="25336">MASLYDITIWQDHESSLEQPDSDLPFNLFIIDLQIYCVSSLHPETTLETANLSVAVRRDMFLSEENVRSVVCAMVADWGVTPEFVDTAIVPDILSYAWYANGLPVNLGRQVIKWRIEIFIEVSPYDEIDESIEESLTNSVKFKPASKSSIKALKRARYLDDEDELHHGSSSRKGCTVCLDEFSDSDEVASMPCDHVYHYDCIVKWLETSHLCPLCRYQMPID</sequence>
<dbReference type="Proteomes" id="UP001165190">
    <property type="component" value="Unassembled WGS sequence"/>
</dbReference>
<dbReference type="EC" id="2.3.2.27" evidence="2"/>
<comment type="caution">
    <text evidence="8">The sequence shown here is derived from an EMBL/GenBank/DDBJ whole genome shotgun (WGS) entry which is preliminary data.</text>
</comment>
<organism evidence="8 9">
    <name type="scientific">Hibiscus trionum</name>
    <name type="common">Flower of an hour</name>
    <dbReference type="NCBI Taxonomy" id="183268"/>
    <lineage>
        <taxon>Eukaryota</taxon>
        <taxon>Viridiplantae</taxon>
        <taxon>Streptophyta</taxon>
        <taxon>Embryophyta</taxon>
        <taxon>Tracheophyta</taxon>
        <taxon>Spermatophyta</taxon>
        <taxon>Magnoliopsida</taxon>
        <taxon>eudicotyledons</taxon>
        <taxon>Gunneridae</taxon>
        <taxon>Pentapetalae</taxon>
        <taxon>rosids</taxon>
        <taxon>malvids</taxon>
        <taxon>Malvales</taxon>
        <taxon>Malvaceae</taxon>
        <taxon>Malvoideae</taxon>
        <taxon>Hibiscus</taxon>
    </lineage>
</organism>
<dbReference type="GO" id="GO:0008270">
    <property type="term" value="F:zinc ion binding"/>
    <property type="evidence" value="ECO:0007669"/>
    <property type="project" value="UniProtKB-KW"/>
</dbReference>
<keyword evidence="5" id="KW-0862">Zinc</keyword>
<comment type="catalytic activity">
    <reaction evidence="1">
        <text>S-ubiquitinyl-[E2 ubiquitin-conjugating enzyme]-L-cysteine + [acceptor protein]-L-lysine = [E2 ubiquitin-conjugating enzyme]-L-cysteine + N(6)-ubiquitinyl-[acceptor protein]-L-lysine.</text>
        <dbReference type="EC" id="2.3.2.27"/>
    </reaction>
</comment>
<dbReference type="PANTHER" id="PTHR15710:SF229">
    <property type="entry name" value="E3 UBIQUITIN-PROTEIN LIGASE RNF181-LIKE"/>
    <property type="match status" value="1"/>
</dbReference>
<dbReference type="PANTHER" id="PTHR15710">
    <property type="entry name" value="E3 UBIQUITIN-PROTEIN LIGASE PRAJA"/>
    <property type="match status" value="1"/>
</dbReference>
<name>A0A9W7IP43_HIBTR</name>